<feature type="compositionally biased region" description="Basic and acidic residues" evidence="1">
    <location>
        <begin position="37"/>
        <end position="48"/>
    </location>
</feature>
<feature type="non-terminal residue" evidence="2">
    <location>
        <position position="259"/>
    </location>
</feature>
<protein>
    <submittedName>
        <fullName evidence="2">KCNB2 protein</fullName>
    </submittedName>
</protein>
<evidence type="ECO:0000313" key="3">
    <source>
        <dbReference type="Proteomes" id="UP000601435"/>
    </source>
</evidence>
<evidence type="ECO:0000256" key="1">
    <source>
        <dbReference type="SAM" id="MobiDB-lite"/>
    </source>
</evidence>
<proteinExistence type="predicted"/>
<comment type="caution">
    <text evidence="2">The sequence shown here is derived from an EMBL/GenBank/DDBJ whole genome shotgun (WGS) entry which is preliminary data.</text>
</comment>
<gene>
    <name evidence="2" type="primary">KCNB2</name>
    <name evidence="2" type="ORF">SNEC2469_LOCUS1979</name>
</gene>
<evidence type="ECO:0000313" key="2">
    <source>
        <dbReference type="EMBL" id="CAE7208868.1"/>
    </source>
</evidence>
<organism evidence="2 3">
    <name type="scientific">Symbiodinium necroappetens</name>
    <dbReference type="NCBI Taxonomy" id="1628268"/>
    <lineage>
        <taxon>Eukaryota</taxon>
        <taxon>Sar</taxon>
        <taxon>Alveolata</taxon>
        <taxon>Dinophyceae</taxon>
        <taxon>Suessiales</taxon>
        <taxon>Symbiodiniaceae</taxon>
        <taxon>Symbiodinium</taxon>
    </lineage>
</organism>
<keyword evidence="3" id="KW-1185">Reference proteome</keyword>
<sequence length="259" mass="28895">YVNVVFNSREEMDVLDPHDEDYEEKLRVRQEEEKNRVEEVRVPGERLENAPLPPPPPNTASGYGIVGLTRNERVRRRLRALRNCLNVALGRLTKDGSLVVLWPGLPVHPVLFFIAGTLRKLFQRVHIFSPEGAKTWDVYILAAGFVRDRADSKVPGIGGLELRSFFDSTWRLDALDDVLLWTLPPDQEDEETSVGITGKGIVAAYTLLWKTWAGKLSSLALDLGMLLSQEDADAIISPVAKKGPKKKKPAPKAKKAPAK</sequence>
<feature type="non-terminal residue" evidence="2">
    <location>
        <position position="1"/>
    </location>
</feature>
<dbReference type="OrthoDB" id="423553at2759"/>
<dbReference type="Proteomes" id="UP000601435">
    <property type="component" value="Unassembled WGS sequence"/>
</dbReference>
<feature type="compositionally biased region" description="Basic residues" evidence="1">
    <location>
        <begin position="242"/>
        <end position="259"/>
    </location>
</feature>
<accession>A0A812JU05</accession>
<name>A0A812JU05_9DINO</name>
<feature type="region of interest" description="Disordered" evidence="1">
    <location>
        <begin position="37"/>
        <end position="62"/>
    </location>
</feature>
<dbReference type="EMBL" id="CAJNJA010006328">
    <property type="protein sequence ID" value="CAE7208868.1"/>
    <property type="molecule type" value="Genomic_DNA"/>
</dbReference>
<feature type="region of interest" description="Disordered" evidence="1">
    <location>
        <begin position="238"/>
        <end position="259"/>
    </location>
</feature>
<reference evidence="2" key="1">
    <citation type="submission" date="2021-02" db="EMBL/GenBank/DDBJ databases">
        <authorList>
            <person name="Dougan E. K."/>
            <person name="Rhodes N."/>
            <person name="Thang M."/>
            <person name="Chan C."/>
        </authorList>
    </citation>
    <scope>NUCLEOTIDE SEQUENCE</scope>
</reference>
<dbReference type="AlphaFoldDB" id="A0A812JU05"/>